<sequence>MTIKPSIHREAEGFTKLLLAEWAKFHSVRGWIIGIAVTALLTILPGLFLAASSNEGPPTLLGPDGKAVTDKFYFVHKTLTGDGSITARVTSLTGKITYPPPDNDLIVPGVVPWAKAGIMIKDSTKQGSPYAAIMVTGSHGVRMQSNFFEDIPGHPGSVPRWLRLTRSDQTIIGYESVDGQQWTKIGAADLADSPASVQVGLFVTSPGDVSVSEAKIRFANATAVFDHLKLQGDAFDEKWSHDDIGIGTGEPAHHYGGVKESGDTITVTGSGDIAPLGVEGSWTIERPLIGMLTGLVAVIVVSVLYVTADYRRKLVRNPQIALHRLERLLAAKGMTIGMAAFVAGIVAATITIPLSKQILLSKGNHILPVPLLTELRVMLGTAAVLALGAILAAAFAAIFRRRFVAITASLTVLVLPYILANVIPINAAQWLLRLTPAAGFAVQQSIPEYPQVISLYTPQLGYYPLLPWAGFAVLCFYCALALGIAFYMLQREQMRSHIP</sequence>
<evidence type="ECO:0000313" key="2">
    <source>
        <dbReference type="EMBL" id="MET3548875.1"/>
    </source>
</evidence>
<comment type="caution">
    <text evidence="2">The sequence shown here is derived from an EMBL/GenBank/DDBJ whole genome shotgun (WGS) entry which is preliminary data.</text>
</comment>
<keyword evidence="1" id="KW-0472">Membrane</keyword>
<feature type="transmembrane region" description="Helical" evidence="1">
    <location>
        <begin position="31"/>
        <end position="51"/>
    </location>
</feature>
<evidence type="ECO:0000313" key="3">
    <source>
        <dbReference type="Proteomes" id="UP001549098"/>
    </source>
</evidence>
<organism evidence="2 3">
    <name type="scientific">Paenibacillus favisporus</name>
    <dbReference type="NCBI Taxonomy" id="221028"/>
    <lineage>
        <taxon>Bacteria</taxon>
        <taxon>Bacillati</taxon>
        <taxon>Bacillota</taxon>
        <taxon>Bacilli</taxon>
        <taxon>Bacillales</taxon>
        <taxon>Paenibacillaceae</taxon>
        <taxon>Paenibacillus</taxon>
    </lineage>
</organism>
<gene>
    <name evidence="2" type="ORF">ABID47_005507</name>
</gene>
<keyword evidence="3" id="KW-1185">Reference proteome</keyword>
<accession>A0ABV2FAS7</accession>
<dbReference type="Proteomes" id="UP001549098">
    <property type="component" value="Unassembled WGS sequence"/>
</dbReference>
<feature type="transmembrane region" description="Helical" evidence="1">
    <location>
        <begin position="375"/>
        <end position="396"/>
    </location>
</feature>
<proteinExistence type="predicted"/>
<protein>
    <recommendedName>
        <fullName evidence="4">DUF1349 domain-containing protein</fullName>
    </recommendedName>
</protein>
<dbReference type="RefSeq" id="WP_354501487.1">
    <property type="nucleotide sequence ID" value="NZ_JBEPLV010000007.1"/>
</dbReference>
<feature type="transmembrane region" description="Helical" evidence="1">
    <location>
        <begin position="329"/>
        <end position="355"/>
    </location>
</feature>
<feature type="transmembrane region" description="Helical" evidence="1">
    <location>
        <begin position="288"/>
        <end position="308"/>
    </location>
</feature>
<evidence type="ECO:0008006" key="4">
    <source>
        <dbReference type="Google" id="ProtNLM"/>
    </source>
</evidence>
<name>A0ABV2FAS7_9BACL</name>
<evidence type="ECO:0000256" key="1">
    <source>
        <dbReference type="SAM" id="Phobius"/>
    </source>
</evidence>
<reference evidence="2 3" key="1">
    <citation type="submission" date="2024-06" db="EMBL/GenBank/DDBJ databases">
        <title>Genomic Encyclopedia of Type Strains, Phase IV (KMG-IV): sequencing the most valuable type-strain genomes for metagenomic binning, comparative biology and taxonomic classification.</title>
        <authorList>
            <person name="Goeker M."/>
        </authorList>
    </citation>
    <scope>NUCLEOTIDE SEQUENCE [LARGE SCALE GENOMIC DNA]</scope>
    <source>
        <strain evidence="2 3">DSM 17253</strain>
    </source>
</reference>
<dbReference type="EMBL" id="JBEPLV010000007">
    <property type="protein sequence ID" value="MET3548875.1"/>
    <property type="molecule type" value="Genomic_DNA"/>
</dbReference>
<feature type="transmembrane region" description="Helical" evidence="1">
    <location>
        <begin position="403"/>
        <end position="423"/>
    </location>
</feature>
<dbReference type="Gene3D" id="2.60.120.200">
    <property type="match status" value="1"/>
</dbReference>
<keyword evidence="1" id="KW-1133">Transmembrane helix</keyword>
<keyword evidence="1" id="KW-0812">Transmembrane</keyword>
<feature type="transmembrane region" description="Helical" evidence="1">
    <location>
        <begin position="465"/>
        <end position="489"/>
    </location>
</feature>